<feature type="transmembrane region" description="Helical" evidence="1">
    <location>
        <begin position="45"/>
        <end position="63"/>
    </location>
</feature>
<reference evidence="2 3" key="1">
    <citation type="submission" date="2024-03" db="EMBL/GenBank/DDBJ databases">
        <authorList>
            <person name="Jo J.-H."/>
        </authorList>
    </citation>
    <scope>NUCLEOTIDE SEQUENCE [LARGE SCALE GENOMIC DNA]</scope>
    <source>
        <strain evidence="2 3">PS1R-30</strain>
    </source>
</reference>
<protein>
    <submittedName>
        <fullName evidence="2">Uncharacterized protein</fullName>
    </submittedName>
</protein>
<keyword evidence="1" id="KW-0472">Membrane</keyword>
<feature type="transmembrane region" description="Helical" evidence="1">
    <location>
        <begin position="84"/>
        <end position="104"/>
    </location>
</feature>
<keyword evidence="3" id="KW-1185">Reference proteome</keyword>
<gene>
    <name evidence="2" type="ORF">WG901_16385</name>
</gene>
<keyword evidence="1" id="KW-1133">Transmembrane helix</keyword>
<evidence type="ECO:0000313" key="2">
    <source>
        <dbReference type="EMBL" id="MEJ5978232.1"/>
    </source>
</evidence>
<dbReference type="Proteomes" id="UP001361239">
    <property type="component" value="Unassembled WGS sequence"/>
</dbReference>
<dbReference type="RefSeq" id="WP_339588168.1">
    <property type="nucleotide sequence ID" value="NZ_JBBHJZ010000003.1"/>
</dbReference>
<feature type="transmembrane region" description="Helical" evidence="1">
    <location>
        <begin position="20"/>
        <end position="39"/>
    </location>
</feature>
<comment type="caution">
    <text evidence="2">The sequence shown here is derived from an EMBL/GenBank/DDBJ whole genome shotgun (WGS) entry which is preliminary data.</text>
</comment>
<sequence>MNPGAPRPDRPSAYPRSAVAMVNIGLLAFVTGLSFVYWLVSGTAVYWPTLVFAVWCCVVQFVLRRRPSAQAQRQRRVRLENAAIGTLSALVLIAAVAIPLTKLFPL</sequence>
<name>A0ABU8RZQ9_9SPHN</name>
<keyword evidence="1" id="KW-0812">Transmembrane</keyword>
<dbReference type="EMBL" id="JBBHJZ010000003">
    <property type="protein sequence ID" value="MEJ5978232.1"/>
    <property type="molecule type" value="Genomic_DNA"/>
</dbReference>
<evidence type="ECO:0000313" key="3">
    <source>
        <dbReference type="Proteomes" id="UP001361239"/>
    </source>
</evidence>
<proteinExistence type="predicted"/>
<evidence type="ECO:0000256" key="1">
    <source>
        <dbReference type="SAM" id="Phobius"/>
    </source>
</evidence>
<accession>A0ABU8RZQ9</accession>
<organism evidence="2 3">
    <name type="scientific">Novosphingobium anseongense</name>
    <dbReference type="NCBI Taxonomy" id="3133436"/>
    <lineage>
        <taxon>Bacteria</taxon>
        <taxon>Pseudomonadati</taxon>
        <taxon>Pseudomonadota</taxon>
        <taxon>Alphaproteobacteria</taxon>
        <taxon>Sphingomonadales</taxon>
        <taxon>Sphingomonadaceae</taxon>
        <taxon>Novosphingobium</taxon>
    </lineage>
</organism>